<comment type="caution">
    <text evidence="2">The sequence shown here is derived from an EMBL/GenBank/DDBJ whole genome shotgun (WGS) entry which is preliminary data.</text>
</comment>
<organism evidence="2 3">
    <name type="scientific">Phyllosticta citrichinensis</name>
    <dbReference type="NCBI Taxonomy" id="1130410"/>
    <lineage>
        <taxon>Eukaryota</taxon>
        <taxon>Fungi</taxon>
        <taxon>Dikarya</taxon>
        <taxon>Ascomycota</taxon>
        <taxon>Pezizomycotina</taxon>
        <taxon>Dothideomycetes</taxon>
        <taxon>Dothideomycetes incertae sedis</taxon>
        <taxon>Botryosphaeriales</taxon>
        <taxon>Phyllostictaceae</taxon>
        <taxon>Phyllosticta</taxon>
    </lineage>
</organism>
<evidence type="ECO:0000313" key="3">
    <source>
        <dbReference type="Proteomes" id="UP001456524"/>
    </source>
</evidence>
<sequence>MSHEPWRCRMDVDCECMHSALRGAPKTHVRLFWQTKRPNQFVTTCTTRGKQQMDAGQHVSSTTTANSLVARDEREKKKTLKIGENEQVSQESGPSSASSDFFEESHFNQTHHPTRPRTKQTEPAVSLPSQIPLATAGHQIHKKTRGYHTTARNLLRREQTAQPTHLSFSLNLTRTTQQRKMASAPQIEKEQGLRTHRLTSPPVRATQPSPSPLPLPYLWRSGD</sequence>
<feature type="compositionally biased region" description="Polar residues" evidence="1">
    <location>
        <begin position="58"/>
        <end position="67"/>
    </location>
</feature>
<feature type="compositionally biased region" description="Polar residues" evidence="1">
    <location>
        <begin position="86"/>
        <end position="99"/>
    </location>
</feature>
<keyword evidence="3" id="KW-1185">Reference proteome</keyword>
<gene>
    <name evidence="2" type="ORF">IWX90DRAFT_176841</name>
</gene>
<evidence type="ECO:0000256" key="1">
    <source>
        <dbReference type="SAM" id="MobiDB-lite"/>
    </source>
</evidence>
<feature type="region of interest" description="Disordered" evidence="1">
    <location>
        <begin position="46"/>
        <end position="126"/>
    </location>
</feature>
<feature type="compositionally biased region" description="Basic and acidic residues" evidence="1">
    <location>
        <begin position="70"/>
        <end position="84"/>
    </location>
</feature>
<name>A0ABR1XW04_9PEZI</name>
<proteinExistence type="predicted"/>
<feature type="region of interest" description="Disordered" evidence="1">
    <location>
        <begin position="176"/>
        <end position="223"/>
    </location>
</feature>
<evidence type="ECO:0000313" key="2">
    <source>
        <dbReference type="EMBL" id="KAK8169413.1"/>
    </source>
</evidence>
<accession>A0ABR1XW04</accession>
<dbReference type="Proteomes" id="UP001456524">
    <property type="component" value="Unassembled WGS sequence"/>
</dbReference>
<protein>
    <submittedName>
        <fullName evidence="2">Uncharacterized protein</fullName>
    </submittedName>
</protein>
<dbReference type="EMBL" id="JBBWUH010000004">
    <property type="protein sequence ID" value="KAK8169413.1"/>
    <property type="molecule type" value="Genomic_DNA"/>
</dbReference>
<reference evidence="2 3" key="1">
    <citation type="journal article" date="2022" name="G3 (Bethesda)">
        <title>Enemy or ally: a genomic approach to elucidate the lifestyle of Phyllosticta citrichinaensis.</title>
        <authorList>
            <person name="Buijs V.A."/>
            <person name="Groenewald J.Z."/>
            <person name="Haridas S."/>
            <person name="LaButti K.M."/>
            <person name="Lipzen A."/>
            <person name="Martin F.M."/>
            <person name="Barry K."/>
            <person name="Grigoriev I.V."/>
            <person name="Crous P.W."/>
            <person name="Seidl M.F."/>
        </authorList>
    </citation>
    <scope>NUCLEOTIDE SEQUENCE [LARGE SCALE GENOMIC DNA]</scope>
    <source>
        <strain evidence="2 3">CBS 129764</strain>
    </source>
</reference>